<dbReference type="SMART" id="SM00028">
    <property type="entry name" value="TPR"/>
    <property type="match status" value="5"/>
</dbReference>
<dbReference type="Pfam" id="PF13414">
    <property type="entry name" value="TPR_11"/>
    <property type="match status" value="1"/>
</dbReference>
<dbReference type="SMART" id="SM00671">
    <property type="entry name" value="SEL1"/>
    <property type="match status" value="5"/>
</dbReference>
<dbReference type="InterPro" id="IPR019734">
    <property type="entry name" value="TPR_rpt"/>
</dbReference>
<feature type="non-terminal residue" evidence="3">
    <location>
        <position position="1"/>
    </location>
</feature>
<evidence type="ECO:0000256" key="2">
    <source>
        <dbReference type="ARBA" id="ARBA00022803"/>
    </source>
</evidence>
<gene>
    <name evidence="3" type="ORF">METZ01_LOCUS349998</name>
</gene>
<evidence type="ECO:0000256" key="1">
    <source>
        <dbReference type="ARBA" id="ARBA00022737"/>
    </source>
</evidence>
<dbReference type="InterPro" id="IPR011990">
    <property type="entry name" value="TPR-like_helical_dom_sf"/>
</dbReference>
<dbReference type="PROSITE" id="PS50005">
    <property type="entry name" value="TPR"/>
    <property type="match status" value="4"/>
</dbReference>
<dbReference type="SUPFAM" id="SSF48452">
    <property type="entry name" value="TPR-like"/>
    <property type="match status" value="1"/>
</dbReference>
<protein>
    <submittedName>
        <fullName evidence="3">Uncharacterized protein</fullName>
    </submittedName>
</protein>
<dbReference type="EMBL" id="UINC01121759">
    <property type="protein sequence ID" value="SVC97144.1"/>
    <property type="molecule type" value="Genomic_DNA"/>
</dbReference>
<proteinExistence type="predicted"/>
<dbReference type="Gene3D" id="1.25.40.10">
    <property type="entry name" value="Tetratricopeptide repeat domain"/>
    <property type="match status" value="3"/>
</dbReference>
<organism evidence="3">
    <name type="scientific">marine metagenome</name>
    <dbReference type="NCBI Taxonomy" id="408172"/>
    <lineage>
        <taxon>unclassified sequences</taxon>
        <taxon>metagenomes</taxon>
        <taxon>ecological metagenomes</taxon>
    </lineage>
</organism>
<keyword evidence="2" id="KW-0802">TPR repeat</keyword>
<dbReference type="InterPro" id="IPR051012">
    <property type="entry name" value="CellSynth/LPSAsmb/PSIAsmb"/>
</dbReference>
<name>A0A382RHF0_9ZZZZ</name>
<dbReference type="PANTHER" id="PTHR45586">
    <property type="entry name" value="TPR REPEAT-CONTAINING PROTEIN PA4667"/>
    <property type="match status" value="1"/>
</dbReference>
<reference evidence="3" key="1">
    <citation type="submission" date="2018-05" db="EMBL/GenBank/DDBJ databases">
        <authorList>
            <person name="Lanie J.A."/>
            <person name="Ng W.-L."/>
            <person name="Kazmierczak K.M."/>
            <person name="Andrzejewski T.M."/>
            <person name="Davidsen T.M."/>
            <person name="Wayne K.J."/>
            <person name="Tettelin H."/>
            <person name="Glass J.I."/>
            <person name="Rusch D."/>
            <person name="Podicherti R."/>
            <person name="Tsui H.-C.T."/>
            <person name="Winkler M.E."/>
        </authorList>
    </citation>
    <scope>NUCLEOTIDE SEQUENCE</scope>
</reference>
<dbReference type="AlphaFoldDB" id="A0A382RHF0"/>
<keyword evidence="1" id="KW-0677">Repeat</keyword>
<sequence length="286" mass="33056">VKKLSPDQNLKIKQILALALENYLKNNFKIAQNLYQDILKINPYHAETHYNLGLVFQKFKEFNKAKGFYKKAIQIRPNYVDAHNNLGLMFKELNDLKNAKRCYEKAIQIDSNYVSAIFNLGILFRELGKFKKAVNCYEKVIKISPNFAKAHNNIGNVFKKIGNDDKAITHFERALKLNPNSIEAQVNISNVYIAQLDNFKKAINASHKALKMYHEKSQFINQSIPLYRLKHDMQQAEYLSSNNHAVTGIDEFIKISNQILNRKENAEDNNSSYKKILLSNEEVNSL</sequence>
<evidence type="ECO:0000313" key="3">
    <source>
        <dbReference type="EMBL" id="SVC97144.1"/>
    </source>
</evidence>
<dbReference type="Pfam" id="PF00515">
    <property type="entry name" value="TPR_1"/>
    <property type="match status" value="2"/>
</dbReference>
<accession>A0A382RHF0</accession>
<feature type="non-terminal residue" evidence="3">
    <location>
        <position position="286"/>
    </location>
</feature>
<dbReference type="InterPro" id="IPR006597">
    <property type="entry name" value="Sel1-like"/>
</dbReference>
<dbReference type="PANTHER" id="PTHR45586:SF1">
    <property type="entry name" value="LIPOPOLYSACCHARIDE ASSEMBLY PROTEIN B"/>
    <property type="match status" value="1"/>
</dbReference>
<dbReference type="PROSITE" id="PS50293">
    <property type="entry name" value="TPR_REGION"/>
    <property type="match status" value="3"/>
</dbReference>